<dbReference type="PANTHER" id="PTHR16166">
    <property type="entry name" value="VACUOLAR PROTEIN SORTING-ASSOCIATED PROTEIN VPS13"/>
    <property type="match status" value="1"/>
</dbReference>
<dbReference type="Proteomes" id="UP001162131">
    <property type="component" value="Unassembled WGS sequence"/>
</dbReference>
<dbReference type="InterPro" id="IPR056748">
    <property type="entry name" value="VPS13-like_C"/>
</dbReference>
<evidence type="ECO:0000259" key="5">
    <source>
        <dbReference type="Pfam" id="PF25036"/>
    </source>
</evidence>
<keyword evidence="2" id="KW-0813">Transport</keyword>
<evidence type="ECO:0000256" key="2">
    <source>
        <dbReference type="ARBA" id="ARBA00022448"/>
    </source>
</evidence>
<feature type="domain" description="Vacuolar protein sorting-associated protein 13 VPS13 adaptor binding" evidence="5">
    <location>
        <begin position="1752"/>
        <end position="2078"/>
    </location>
</feature>
<accession>A0AAU9IT86</accession>
<feature type="domain" description="Intermembrane lipid transfer protein VPS13-like C-terminal" evidence="6">
    <location>
        <begin position="2828"/>
        <end position="2920"/>
    </location>
</feature>
<protein>
    <recommendedName>
        <fullName evidence="9">Vacuolar protein sorting-associated protein 13A</fullName>
    </recommendedName>
</protein>
<organism evidence="7 8">
    <name type="scientific">Blepharisma stoltei</name>
    <dbReference type="NCBI Taxonomy" id="1481888"/>
    <lineage>
        <taxon>Eukaryota</taxon>
        <taxon>Sar</taxon>
        <taxon>Alveolata</taxon>
        <taxon>Ciliophora</taxon>
        <taxon>Postciliodesmatophora</taxon>
        <taxon>Heterotrichea</taxon>
        <taxon>Heterotrichida</taxon>
        <taxon>Blepharismidae</taxon>
        <taxon>Blepharisma</taxon>
    </lineage>
</organism>
<evidence type="ECO:0008006" key="9">
    <source>
        <dbReference type="Google" id="ProtNLM"/>
    </source>
</evidence>
<gene>
    <name evidence="7" type="ORF">BSTOLATCC_MIC17553</name>
</gene>
<evidence type="ECO:0000313" key="8">
    <source>
        <dbReference type="Proteomes" id="UP001162131"/>
    </source>
</evidence>
<dbReference type="GO" id="GO:0006623">
    <property type="term" value="P:protein targeting to vacuole"/>
    <property type="evidence" value="ECO:0007669"/>
    <property type="project" value="TreeGrafter"/>
</dbReference>
<dbReference type="GO" id="GO:0006869">
    <property type="term" value="P:lipid transport"/>
    <property type="evidence" value="ECO:0007669"/>
    <property type="project" value="UniProtKB-KW"/>
</dbReference>
<reference evidence="7" key="1">
    <citation type="submission" date="2021-09" db="EMBL/GenBank/DDBJ databases">
        <authorList>
            <consortium name="AG Swart"/>
            <person name="Singh M."/>
            <person name="Singh A."/>
            <person name="Seah K."/>
            <person name="Emmerich C."/>
        </authorList>
    </citation>
    <scope>NUCLEOTIDE SEQUENCE</scope>
    <source>
        <strain evidence="7">ATCC30299</strain>
    </source>
</reference>
<dbReference type="Pfam" id="PF12624">
    <property type="entry name" value="VPS13_N"/>
    <property type="match status" value="1"/>
</dbReference>
<dbReference type="InterPro" id="IPR026847">
    <property type="entry name" value="VPS13"/>
</dbReference>
<feature type="domain" description="Chorein N-terminal" evidence="4">
    <location>
        <begin position="1"/>
        <end position="1289"/>
    </location>
</feature>
<evidence type="ECO:0000259" key="6">
    <source>
        <dbReference type="Pfam" id="PF25037"/>
    </source>
</evidence>
<comment type="caution">
    <text evidence="7">The sequence shown here is derived from an EMBL/GenBank/DDBJ whole genome shotgun (WGS) entry which is preliminary data.</text>
</comment>
<name>A0AAU9IT86_9CILI</name>
<dbReference type="GO" id="GO:0045053">
    <property type="term" value="P:protein retention in Golgi apparatus"/>
    <property type="evidence" value="ECO:0007669"/>
    <property type="project" value="TreeGrafter"/>
</dbReference>
<dbReference type="Pfam" id="PF25036">
    <property type="entry name" value="VPS13_VAB"/>
    <property type="match status" value="2"/>
</dbReference>
<keyword evidence="8" id="KW-1185">Reference proteome</keyword>
<evidence type="ECO:0000313" key="7">
    <source>
        <dbReference type="EMBL" id="CAG9316922.1"/>
    </source>
</evidence>
<keyword evidence="3" id="KW-0445">Lipid transport</keyword>
<feature type="domain" description="Vacuolar protein sorting-associated protein 13 VPS13 adaptor binding" evidence="5">
    <location>
        <begin position="2153"/>
        <end position="2391"/>
    </location>
</feature>
<proteinExistence type="inferred from homology"/>
<evidence type="ECO:0000259" key="4">
    <source>
        <dbReference type="Pfam" id="PF12624"/>
    </source>
</evidence>
<dbReference type="EMBL" id="CAJZBQ010000017">
    <property type="protein sequence ID" value="CAG9316922.1"/>
    <property type="molecule type" value="Genomic_DNA"/>
</dbReference>
<dbReference type="InterPro" id="IPR026854">
    <property type="entry name" value="VPS13_N"/>
</dbReference>
<dbReference type="Pfam" id="PF25037">
    <property type="entry name" value="VPS13_C"/>
    <property type="match status" value="1"/>
</dbReference>
<dbReference type="InterPro" id="IPR009543">
    <property type="entry name" value="VPS13_VAB"/>
</dbReference>
<sequence>MFERKFKAIILKILGEFVEDFDDSELQVDNWSGHVTQTRLNIKPNGLRFLSRLIGIDIIVVRGVIGSLQLSFNWRALWREPIRLTLEDLYVVCKPQNPPDPTFFQDKRRRAKRSRLEDLVQKKKFQNPNKTYLQKLEATVSDNICISLKNVHLRYEDTISNPFRPFVIGLTLDKLVYSPSDSNWVKNFITLELKKQAQKSFMVLELGQFAFYHISKSSELFSLKADWLKTLSNEKFAGIMFPFIAHRDYVPQISEYYLLKPVNAEIRIRRSLKPPAESDIPKLSVSIIVEEIACALEANQYQDLLMLGSFISLHKVLGHHIVNRPLVRPKSKPRDWWIYALNMVSEKVKKKIVPCTWDYFKFRKENKQKYINIYQLTLVREYESETGRVFPNFTKTPQLNSKNKKELDIMMLEIEDHHNVEEILLFRYMAERELSSLKDSKKKKGWIEWGKGWFVTSTSADEEAFLNTLVEYSEMMSQDAAAPSDFVKYFVNFELRRCSISLAARQVNGLQASFLKITLDEGIIHRQKTKTLTETFLALSSLRIVDPFTPIGKFRKLFNPKNVDESFFFHEPGFEVEEEIFPEENDGFPQFAKHELKVVPLFQLMLNADTSETMSLKVNIQPLEVIYNKQCVERINGFLKIPEALALFEAIEMQTMNQLANWKLKTQARIEYIIKNHLKLETDIRVSAPVIIIPQNPLNEESSQVILNLGNFNVISKPRELSYDQLMNRKNSDVDENAYYDHFDVTVSDISVMLLPPEGRGTWTLVDKFDFIMHVSKSIIPKDPHLTTIKIQGEISELTAKISRIQYMLLQQYKDADTISSVSGSFMDDINYKLPEPILDDEEDDEEFFDAEDPYEDLVAENVKFPYNKEHFNVEFGVKRMNFILLEDKEIEEEEKSLLTFTAKDLLAGASIEESRRRFCVRLGGITVQDWIESRLLVSSNQERSDLIVVELTKILETHPDYALSKISTFLTANLSHLYINYFDEPVRIVLGLLKKKSAPSFPKISPSLNILAKVSLENVSLKLNDTARELTELHLSYADFHYTSSEVLRCKLGRLTIKDCLNSCFFFETKNKDLLELELLIEEEERTLGIKLKSFKLIMVMDMIEGLISFVLSSELFSYMKKIKKAKEIKKPRTYSYNAEVIHPQLEFLDPQSSQGSCVIDFGEINTNKNAGDELTFNIQGSQIFTIREDEEGEVYQNFLIKDFEMSLESFLPEVNLKIRKIIGSSSASQISFLLQLYSNYKSHLKDIGQMLHLSIPKKKEEKKEIKSDVNLEAENVAYSFAHGLKLKPQEFRLKVHAEIDVVELAWWTLFHHKEDNVESACLSLSLSQVLLDYNKKIGSNWLKFATKSLKTAFKIDAFGLNQLILLQQESLTQENALTLGFQILPDSYIIDLDILSPRIILSPCILKGLLLISSELSLLLPKSKKKTPIILSGQMQNFQLLVTTDSINGPQDEEDKLDPMKDQEYEEKRYTILQMSVEFQDNNINVNDCCVLIGSSAVAVYGAEISGKPLLHPLQIRYRGKDSKALLISDIGIDLSLSQSVYFQEMMKQFSSIIPKREKQVKPTKIDLKIEIQQILLSISHDFTISKHSANTYFMLRLDSPYILLSSTDTPLAFSTGFAFYYYNQQLFDWEPFIENFRFGIEYNTQGGQKKIQVTSQGDFNVNVSYSFITTFSNFLKGFEQKDYFTHLGLLAKSKMQIKWGSGYSIKNETGQQIKCWIDNRLIIIQHNEEHALHFEERDEVEGSAVTMFKHKLKKQRGYRIKSVSIQIGELPRLNDICIDRIGCKIYNIAQLGAHFHVLCDVLSRHGDKLLVIRSPIQLKNNLRVPIDVRLIMPLALNKLNEEDYFNIISIPPLATVPLPITNSYFTSLQLRISGFSWSERNEISHADEPKLIECPNKAYRGSSVPDIQPAKKAKATESVVHRSAFASFKYSLLEFKDDTEKFFVKLYTFEPGLTVENYLCCPLEYQCIILNRREGMEFLETDIKTSGSLERGENFHWLEAPPYGSVGVALRIPGYDWSPMLNIFEEDKHIYQFSRRNMEQVNIFLESNKSDGTFRLLAYAQYWLENHTGLPLLFQYIEKDFSFDIMSLPYTVEGLHFEEYQEKKKIGSYETVLNAFGEKLDFEYEGVKPWLHYKEADKVGLGSLIEEEEDEEQKNMVNIRMFSADLDQPGSGTAAIRIANSEWSDLFRIVGNEPNKSLLTAGGHSILAVEKSKYHMNCMYEVAMSLQIAEEPFVKTKIIRFTPRFVLINKMPQVLLLTQFEPNIDFNGVCRLLPNERSSFHWPDCRRGRAICVKLEDYGWAWSGKFLIEEPDDFVVRVRNLHTHEEILMHITITLEESTLHVIFQDTSHSPPYRIENLSMETIEVNQSKTDFIKVLKPFEVTSYAWDERLLKKVLTVALHNQSQKSSVIIGKFKLDSPKDCEQIHLKSHGSHPSHPLFVDITTEGSTKVLTIRHNKSEEDYFSQSHLNYEKNDFILEINFSHFGISLINSTPQELIYATFKGLQFKLDQNNYDNIYELSLDSAQIDNQLYRVSNPVMLSPMENHEQQLLKIKVRKRQSTISNQEVDYFKYIKFSLQPVDIRIDGFIIEYLLNYASEISEVIGPLYKKENEVEKKVFHYYYFDKVLISSLTLNLTFSSIPSMFKNLNMINPIRMAFIIFANIGNVHLNFNSLKITHRHLTLDLLTRHISTFYYSEVKSKTLRILSSADVLGNPSEFVRNIRIGLIDLITLSGQPTFSGAMKGISSFFKHTLFGASNSASKCFDSIKKGIYAVYDDDKNNIGKGWKVAMAIARTALLVPNITISLASSTANHIRDAIQQQHPILRQRPPRSFLTSRLLTPYSYSDSVGQYVLSMVEQGKYLSEGIKFHLTLDSSVIVVTSRRVLSAIVEKSNAQWKVLLLSITMIKQTEKGLTIYYFGNTSPGFQQEKVEIKGQAAQLENLHKILTSLIR</sequence>
<evidence type="ECO:0000256" key="3">
    <source>
        <dbReference type="ARBA" id="ARBA00023055"/>
    </source>
</evidence>
<evidence type="ECO:0000256" key="1">
    <source>
        <dbReference type="ARBA" id="ARBA00006545"/>
    </source>
</evidence>
<dbReference type="PANTHER" id="PTHR16166:SF93">
    <property type="entry name" value="INTERMEMBRANE LIPID TRANSFER PROTEIN VPS13"/>
    <property type="match status" value="1"/>
</dbReference>
<comment type="similarity">
    <text evidence="1">Belongs to the VPS13 family.</text>
</comment>